<evidence type="ECO:0000313" key="3">
    <source>
        <dbReference type="Proteomes" id="UP000198211"/>
    </source>
</evidence>
<dbReference type="PANTHER" id="PTHR40866">
    <property type="entry name" value="BED-TYPE DOMAIN-CONTAINING PROTEIN"/>
    <property type="match status" value="1"/>
</dbReference>
<reference evidence="3" key="1">
    <citation type="submission" date="2017-03" db="EMBL/GenBank/DDBJ databases">
        <title>Phytopthora megakarya and P. palmivora, two closely related causual agents of cacao black pod achieved similar genome size and gene model numbers by different mechanisms.</title>
        <authorList>
            <person name="Ali S."/>
            <person name="Shao J."/>
            <person name="Larry D.J."/>
            <person name="Kronmiller B."/>
            <person name="Shen D."/>
            <person name="Strem M.D."/>
            <person name="Melnick R.L."/>
            <person name="Guiltinan M.J."/>
            <person name="Tyler B.M."/>
            <person name="Meinhardt L.W."/>
            <person name="Bailey B.A."/>
        </authorList>
    </citation>
    <scope>NUCLEOTIDE SEQUENCE [LARGE SCALE GENOMIC DNA]</scope>
    <source>
        <strain evidence="3">zdho120</strain>
    </source>
</reference>
<proteinExistence type="predicted"/>
<gene>
    <name evidence="2" type="ORF">PHMEG_00010231</name>
</gene>
<protein>
    <submittedName>
        <fullName evidence="2">Uncharacterized protein</fullName>
    </submittedName>
</protein>
<evidence type="ECO:0000313" key="2">
    <source>
        <dbReference type="EMBL" id="OWZ16027.1"/>
    </source>
</evidence>
<dbReference type="OrthoDB" id="97534at2759"/>
<dbReference type="Proteomes" id="UP000198211">
    <property type="component" value="Unassembled WGS sequence"/>
</dbReference>
<dbReference type="PANTHER" id="PTHR40866:SF1">
    <property type="entry name" value="BED-TYPE DOMAIN-CONTAINING PROTEIN"/>
    <property type="match status" value="1"/>
</dbReference>
<keyword evidence="3" id="KW-1185">Reference proteome</keyword>
<comment type="caution">
    <text evidence="2">The sequence shown here is derived from an EMBL/GenBank/DDBJ whole genome shotgun (WGS) entry which is preliminary data.</text>
</comment>
<dbReference type="EMBL" id="NBNE01001009">
    <property type="protein sequence ID" value="OWZ16027.1"/>
    <property type="molecule type" value="Genomic_DNA"/>
</dbReference>
<accession>A0A225WG82</accession>
<organism evidence="2 3">
    <name type="scientific">Phytophthora megakarya</name>
    <dbReference type="NCBI Taxonomy" id="4795"/>
    <lineage>
        <taxon>Eukaryota</taxon>
        <taxon>Sar</taxon>
        <taxon>Stramenopiles</taxon>
        <taxon>Oomycota</taxon>
        <taxon>Peronosporomycetes</taxon>
        <taxon>Peronosporales</taxon>
        <taxon>Peronosporaceae</taxon>
        <taxon>Phytophthora</taxon>
    </lineage>
</organism>
<dbReference type="AlphaFoldDB" id="A0A225WG82"/>
<feature type="region of interest" description="Disordered" evidence="1">
    <location>
        <begin position="85"/>
        <end position="105"/>
    </location>
</feature>
<evidence type="ECO:0000256" key="1">
    <source>
        <dbReference type="SAM" id="MobiDB-lite"/>
    </source>
</evidence>
<name>A0A225WG82_9STRA</name>
<sequence>MCITSSDLAVQKFMINYDSMLNKIQDMMRKLRNLNNSDETSVSVITSVRPVLRQDTRWDSTYKMIKRFYAIKEFINTSADAFAEPMPSRHEQNKLGALQDDLHDF</sequence>